<feature type="domain" description="HAT C-terminal dimerisation" evidence="1">
    <location>
        <begin position="17"/>
        <end position="54"/>
    </location>
</feature>
<sequence>MKILNRASKINKRICVQNSSRLPILSSVAKKLFSIPASSTFVERYFGICGVVSSKTHREIINNNK</sequence>
<evidence type="ECO:0000259" key="1">
    <source>
        <dbReference type="Pfam" id="PF05699"/>
    </source>
</evidence>
<evidence type="ECO:0000313" key="2">
    <source>
        <dbReference type="EMBL" id="RNA21921.1"/>
    </source>
</evidence>
<reference evidence="2 3" key="1">
    <citation type="journal article" date="2018" name="Sci. Rep.">
        <title>Genomic signatures of local adaptation to the degree of environmental predictability in rotifers.</title>
        <authorList>
            <person name="Franch-Gras L."/>
            <person name="Hahn C."/>
            <person name="Garcia-Roger E.M."/>
            <person name="Carmona M.J."/>
            <person name="Serra M."/>
            <person name="Gomez A."/>
        </authorList>
    </citation>
    <scope>NUCLEOTIDE SEQUENCE [LARGE SCALE GENOMIC DNA]</scope>
    <source>
        <strain evidence="2">HYR1</strain>
    </source>
</reference>
<comment type="caution">
    <text evidence="2">The sequence shown here is derived from an EMBL/GenBank/DDBJ whole genome shotgun (WGS) entry which is preliminary data.</text>
</comment>
<dbReference type="AlphaFoldDB" id="A0A3M7REM8"/>
<gene>
    <name evidence="2" type="ORF">BpHYR1_012211</name>
</gene>
<dbReference type="EMBL" id="REGN01003564">
    <property type="protein sequence ID" value="RNA21921.1"/>
    <property type="molecule type" value="Genomic_DNA"/>
</dbReference>
<accession>A0A3M7REM8</accession>
<dbReference type="GO" id="GO:0046983">
    <property type="term" value="F:protein dimerization activity"/>
    <property type="evidence" value="ECO:0007669"/>
    <property type="project" value="InterPro"/>
</dbReference>
<keyword evidence="3" id="KW-1185">Reference proteome</keyword>
<proteinExistence type="predicted"/>
<evidence type="ECO:0000313" key="3">
    <source>
        <dbReference type="Proteomes" id="UP000276133"/>
    </source>
</evidence>
<dbReference type="Proteomes" id="UP000276133">
    <property type="component" value="Unassembled WGS sequence"/>
</dbReference>
<dbReference type="InterPro" id="IPR008906">
    <property type="entry name" value="HATC_C_dom"/>
</dbReference>
<dbReference type="InterPro" id="IPR012337">
    <property type="entry name" value="RNaseH-like_sf"/>
</dbReference>
<organism evidence="2 3">
    <name type="scientific">Brachionus plicatilis</name>
    <name type="common">Marine rotifer</name>
    <name type="synonym">Brachionus muelleri</name>
    <dbReference type="NCBI Taxonomy" id="10195"/>
    <lineage>
        <taxon>Eukaryota</taxon>
        <taxon>Metazoa</taxon>
        <taxon>Spiralia</taxon>
        <taxon>Gnathifera</taxon>
        <taxon>Rotifera</taxon>
        <taxon>Eurotatoria</taxon>
        <taxon>Monogononta</taxon>
        <taxon>Pseudotrocha</taxon>
        <taxon>Ploima</taxon>
        <taxon>Brachionidae</taxon>
        <taxon>Brachionus</taxon>
    </lineage>
</organism>
<name>A0A3M7REM8_BRAPC</name>
<dbReference type="Pfam" id="PF05699">
    <property type="entry name" value="Dimer_Tnp_hAT"/>
    <property type="match status" value="1"/>
</dbReference>
<dbReference type="OrthoDB" id="1607513at2759"/>
<protein>
    <recommendedName>
        <fullName evidence="1">HAT C-terminal dimerisation domain-containing protein</fullName>
    </recommendedName>
</protein>
<dbReference type="SUPFAM" id="SSF53098">
    <property type="entry name" value="Ribonuclease H-like"/>
    <property type="match status" value="1"/>
</dbReference>